<gene>
    <name evidence="1" type="ORF">AWB69_05357</name>
</gene>
<dbReference type="GO" id="GO:0016706">
    <property type="term" value="F:2-oxoglutarate-dependent dioxygenase activity"/>
    <property type="evidence" value="ECO:0007669"/>
    <property type="project" value="UniProtKB-ARBA"/>
</dbReference>
<dbReference type="InterPro" id="IPR008775">
    <property type="entry name" value="Phytyl_CoA_dOase-like"/>
</dbReference>
<dbReference type="Gene3D" id="2.60.120.620">
    <property type="entry name" value="q2cbj1_9rhob like domain"/>
    <property type="match status" value="1"/>
</dbReference>
<evidence type="ECO:0008006" key="3">
    <source>
        <dbReference type="Google" id="ProtNLM"/>
    </source>
</evidence>
<sequence>MGIAIDLRHFHECGWIKINNAVPVDLCARLVDVLEHELNVPIHDNKRWDEFGADMQDLLPIWGHQAQWDIRQCPALHQIWATLWNTKDLWVSLDSCRFTPPWKPGYSEPYGIHWDHDPWDDGTHFLQGVLALTDTAADQGGFRCVPSLLTARERWPRTPGIDVDGEENWLATPNDDEIVMVPALTGDLIIWSSRLPHGNSKNRSCLPRLAFYVTMNPAGGDAYRQELIESWRTGRCVSWWRDRPGYDRTEPWPPANLSTLGRRLIGLENW</sequence>
<protein>
    <recommendedName>
        <fullName evidence="3">Phytanoyl-CoA dioxygenase</fullName>
    </recommendedName>
</protein>
<dbReference type="Pfam" id="PF05721">
    <property type="entry name" value="PhyH"/>
    <property type="match status" value="1"/>
</dbReference>
<dbReference type="SUPFAM" id="SSF51197">
    <property type="entry name" value="Clavaminate synthase-like"/>
    <property type="match status" value="1"/>
</dbReference>
<evidence type="ECO:0000313" key="2">
    <source>
        <dbReference type="Proteomes" id="UP000054683"/>
    </source>
</evidence>
<dbReference type="Proteomes" id="UP000054683">
    <property type="component" value="Unassembled WGS sequence"/>
</dbReference>
<dbReference type="AlphaFoldDB" id="A0A158I5W5"/>
<accession>A0A158I5W5</accession>
<organism evidence="1 2">
    <name type="scientific">Caballeronia udeis</name>
    <dbReference type="NCBI Taxonomy" id="1232866"/>
    <lineage>
        <taxon>Bacteria</taxon>
        <taxon>Pseudomonadati</taxon>
        <taxon>Pseudomonadota</taxon>
        <taxon>Betaproteobacteria</taxon>
        <taxon>Burkholderiales</taxon>
        <taxon>Burkholderiaceae</taxon>
        <taxon>Caballeronia</taxon>
    </lineage>
</organism>
<name>A0A158I5W5_9BURK</name>
<dbReference type="PANTHER" id="PTHR31630:SF6">
    <property type="entry name" value="PHYTANOYL-COA DIOXYGENASE-RELATED"/>
    <property type="match status" value="1"/>
</dbReference>
<dbReference type="EMBL" id="FCOK02000042">
    <property type="protein sequence ID" value="SAL52005.1"/>
    <property type="molecule type" value="Genomic_DNA"/>
</dbReference>
<evidence type="ECO:0000313" key="1">
    <source>
        <dbReference type="EMBL" id="SAL52005.1"/>
    </source>
</evidence>
<dbReference type="PANTHER" id="PTHR31630">
    <property type="entry name" value="PHYTANOYL-COA DIOXYGENASE-RELATED-RELATED"/>
    <property type="match status" value="1"/>
</dbReference>
<dbReference type="RefSeq" id="WP_062089717.1">
    <property type="nucleotide sequence ID" value="NZ_FCOK02000042.1"/>
</dbReference>
<reference evidence="1 2" key="1">
    <citation type="submission" date="2016-01" db="EMBL/GenBank/DDBJ databases">
        <authorList>
            <person name="Oliw E.H."/>
        </authorList>
    </citation>
    <scope>NUCLEOTIDE SEQUENCE [LARGE SCALE GENOMIC DNA]</scope>
    <source>
        <strain evidence="1">LMG 27134</strain>
    </source>
</reference>
<proteinExistence type="predicted"/>